<dbReference type="PROSITE" id="PS51255">
    <property type="entry name" value="ADPK"/>
    <property type="match status" value="1"/>
</dbReference>
<evidence type="ECO:0000256" key="2">
    <source>
        <dbReference type="ARBA" id="ARBA00022679"/>
    </source>
</evidence>
<dbReference type="GO" id="GO:0046872">
    <property type="term" value="F:metal ion binding"/>
    <property type="evidence" value="ECO:0007669"/>
    <property type="project" value="UniProtKB-KW"/>
</dbReference>
<dbReference type="Pfam" id="PF04587">
    <property type="entry name" value="ADP_PFK_GK"/>
    <property type="match status" value="1"/>
</dbReference>
<dbReference type="AlphaFoldDB" id="A0AAD1UA30"/>
<feature type="chain" id="PRO_5042197111" evidence="7">
    <location>
        <begin position="17"/>
        <end position="565"/>
    </location>
</feature>
<name>A0AAD1UA30_EUPCR</name>
<evidence type="ECO:0000256" key="5">
    <source>
        <dbReference type="ARBA" id="ARBA00022842"/>
    </source>
</evidence>
<keyword evidence="7" id="KW-0732">Signal</keyword>
<evidence type="ECO:0000256" key="7">
    <source>
        <dbReference type="SAM" id="SignalP"/>
    </source>
</evidence>
<evidence type="ECO:0000256" key="1">
    <source>
        <dbReference type="ARBA" id="ARBA00022490"/>
    </source>
</evidence>
<keyword evidence="1" id="KW-0963">Cytoplasm</keyword>
<dbReference type="PANTHER" id="PTHR21208">
    <property type="entry name" value="ADP-DEPENDENT GLUCOKINASE"/>
    <property type="match status" value="1"/>
</dbReference>
<dbReference type="InterPro" id="IPR007666">
    <property type="entry name" value="ADP_PFK/GK"/>
</dbReference>
<comment type="caution">
    <text evidence="8">The sequence shown here is derived from an EMBL/GenBank/DDBJ whole genome shotgun (WGS) entry which is preliminary data.</text>
</comment>
<dbReference type="SUPFAM" id="SSF53613">
    <property type="entry name" value="Ribokinase-like"/>
    <property type="match status" value="1"/>
</dbReference>
<keyword evidence="6" id="KW-0324">Glycolysis</keyword>
<proteinExistence type="predicted"/>
<dbReference type="GO" id="GO:0006006">
    <property type="term" value="P:glucose metabolic process"/>
    <property type="evidence" value="ECO:0007669"/>
    <property type="project" value="TreeGrafter"/>
</dbReference>
<dbReference type="GO" id="GO:0006096">
    <property type="term" value="P:glycolytic process"/>
    <property type="evidence" value="ECO:0007669"/>
    <property type="project" value="UniProtKB-KW"/>
</dbReference>
<evidence type="ECO:0000313" key="9">
    <source>
        <dbReference type="Proteomes" id="UP001295684"/>
    </source>
</evidence>
<gene>
    <name evidence="8" type="ORF">ECRASSUSDP1_LOCUS4838</name>
</gene>
<evidence type="ECO:0000313" key="8">
    <source>
        <dbReference type="EMBL" id="CAI2363502.1"/>
    </source>
</evidence>
<keyword evidence="3" id="KW-0479">Metal-binding</keyword>
<dbReference type="Proteomes" id="UP001295684">
    <property type="component" value="Unassembled WGS sequence"/>
</dbReference>
<evidence type="ECO:0000256" key="6">
    <source>
        <dbReference type="ARBA" id="ARBA00023152"/>
    </source>
</evidence>
<organism evidence="8 9">
    <name type="scientific">Euplotes crassus</name>
    <dbReference type="NCBI Taxonomy" id="5936"/>
    <lineage>
        <taxon>Eukaryota</taxon>
        <taxon>Sar</taxon>
        <taxon>Alveolata</taxon>
        <taxon>Ciliophora</taxon>
        <taxon>Intramacronucleata</taxon>
        <taxon>Spirotrichea</taxon>
        <taxon>Hypotrichia</taxon>
        <taxon>Euplotida</taxon>
        <taxon>Euplotidae</taxon>
        <taxon>Moneuplotes</taxon>
    </lineage>
</organism>
<protein>
    <submittedName>
        <fullName evidence="8">Uncharacterized protein</fullName>
    </submittedName>
</protein>
<dbReference type="InterPro" id="IPR029056">
    <property type="entry name" value="Ribokinase-like"/>
</dbReference>
<keyword evidence="2" id="KW-0808">Transferase</keyword>
<dbReference type="PANTHER" id="PTHR21208:SF1">
    <property type="entry name" value="ADP-DEPENDENT GLUCOKINASE"/>
    <property type="match status" value="1"/>
</dbReference>
<dbReference type="GO" id="GO:0043843">
    <property type="term" value="F:ADP-specific glucokinase activity"/>
    <property type="evidence" value="ECO:0007669"/>
    <property type="project" value="TreeGrafter"/>
</dbReference>
<reference evidence="8" key="1">
    <citation type="submission" date="2023-07" db="EMBL/GenBank/DDBJ databases">
        <authorList>
            <consortium name="AG Swart"/>
            <person name="Singh M."/>
            <person name="Singh A."/>
            <person name="Seah K."/>
            <person name="Emmerich C."/>
        </authorList>
    </citation>
    <scope>NUCLEOTIDE SEQUENCE</scope>
    <source>
        <strain evidence="8">DP1</strain>
    </source>
</reference>
<dbReference type="EMBL" id="CAMPGE010004653">
    <property type="protein sequence ID" value="CAI2363502.1"/>
    <property type="molecule type" value="Genomic_DNA"/>
</dbReference>
<evidence type="ECO:0000256" key="3">
    <source>
        <dbReference type="ARBA" id="ARBA00022723"/>
    </source>
</evidence>
<keyword evidence="5" id="KW-0460">Magnesium</keyword>
<dbReference type="Gene3D" id="3.40.1190.20">
    <property type="match status" value="1"/>
</dbReference>
<keyword evidence="4" id="KW-0418">Kinase</keyword>
<dbReference type="GO" id="GO:0005783">
    <property type="term" value="C:endoplasmic reticulum"/>
    <property type="evidence" value="ECO:0007669"/>
    <property type="project" value="TreeGrafter"/>
</dbReference>
<accession>A0AAD1UA30</accession>
<keyword evidence="9" id="KW-1185">Reference proteome</keyword>
<feature type="signal peptide" evidence="7">
    <location>
        <begin position="1"/>
        <end position="16"/>
    </location>
</feature>
<evidence type="ECO:0000256" key="4">
    <source>
        <dbReference type="ARBA" id="ARBA00022777"/>
    </source>
</evidence>
<sequence>MLRNFFGLLGLTLVLAALIVFIPSFLNEAAEKEQVAVDLVTDIDAMQEQESTLNTCSGTTSSNQECQGKPIEDNQLGAESEQTCKYIQSFMKISEDIKVDEDCHIGVGYTQNLDWNIEASQFFEIYDGAEFMEDLEAKEHDKIDTHKKFIETFLYFFQDGISAERVTANPQVIKDIMKWLVEKNITHTTEVGGHAPKFADRIEEEGCKVFFLREDLSRPVNTTCSEDEDPKHFEGNQEQDTDDHICILYHSGEKHFGYESPRANRFYFIYDPKGSKFEKVEKYHELIDNMEDGERPERHMFAGYQYLEGSPKEKTRARFETMERKWAEMKEQDPQHTIHAELAHFNLDHTLHFVMKHLFKFTDSLGLNEHEMYSLLNQYIFYYNRDHPDEDQIPEYEAHNSRLTPNNSLHLINDLITKYLLTDDKNIISRIQYHTLGHMVTCYDPEKWESGEDSLFRSGYTSADYCNIPTKEVEPNICKSHSFKKLDLQGLPEGMKLIDREYTFSKAHLQEGVETQDLIQYIKIEGSPFICGIISTPTCKDPSKLSGLGDNISSTGFTYQSRKFI</sequence>